<proteinExistence type="predicted"/>
<gene>
    <name evidence="2" type="ORF">CQR45_1721</name>
</gene>
<feature type="region of interest" description="Disordered" evidence="1">
    <location>
        <begin position="1"/>
        <end position="37"/>
    </location>
</feature>
<dbReference type="RefSeq" id="WP_101431109.1">
    <property type="nucleotide sequence ID" value="NZ_PCHA01000037.1"/>
</dbReference>
<accession>A0A2N3QNE1</accession>
<evidence type="ECO:0000313" key="2">
    <source>
        <dbReference type="EMBL" id="PKU93191.1"/>
    </source>
</evidence>
<dbReference type="EMBL" id="PCHA01000037">
    <property type="protein sequence ID" value="PKU93191.1"/>
    <property type="molecule type" value="Genomic_DNA"/>
</dbReference>
<dbReference type="Proteomes" id="UP000233722">
    <property type="component" value="Unassembled WGS sequence"/>
</dbReference>
<evidence type="ECO:0000313" key="3">
    <source>
        <dbReference type="Proteomes" id="UP000233722"/>
    </source>
</evidence>
<organism evidence="2 3">
    <name type="scientific">Bifidobacterium pseudolongum subsp. globosum</name>
    <dbReference type="NCBI Taxonomy" id="1690"/>
    <lineage>
        <taxon>Bacteria</taxon>
        <taxon>Bacillati</taxon>
        <taxon>Actinomycetota</taxon>
        <taxon>Actinomycetes</taxon>
        <taxon>Bifidobacteriales</taxon>
        <taxon>Bifidobacteriaceae</taxon>
        <taxon>Bifidobacterium</taxon>
    </lineage>
</organism>
<sequence>MRTRTGKPKTSRAHGTGSTGSYGPATRITIHPEGGRDKTLEPLYESIIPESCTLVKESVYWRFHDIMNGRDEATKTILSNPKIAALVAERPDLALAVQYGFVYAGGRFEQLYDYVAYDPLTPSRLRELFDEDWDDC</sequence>
<dbReference type="AlphaFoldDB" id="A0A2N3QNE1"/>
<evidence type="ECO:0000256" key="1">
    <source>
        <dbReference type="SAM" id="MobiDB-lite"/>
    </source>
</evidence>
<feature type="compositionally biased region" description="Basic residues" evidence="1">
    <location>
        <begin position="1"/>
        <end position="12"/>
    </location>
</feature>
<name>A0A2N3QNE1_9BIFI</name>
<comment type="caution">
    <text evidence="2">The sequence shown here is derived from an EMBL/GenBank/DDBJ whole genome shotgun (WGS) entry which is preliminary data.</text>
</comment>
<reference evidence="2 3" key="1">
    <citation type="submission" date="2017-10" db="EMBL/GenBank/DDBJ databases">
        <title>Bifidobacterium genomics.</title>
        <authorList>
            <person name="Lugli G.A."/>
            <person name="Milani C."/>
            <person name="Mancabelli L."/>
        </authorList>
    </citation>
    <scope>NUCLEOTIDE SEQUENCE [LARGE SCALE GENOMIC DNA]</scope>
    <source>
        <strain evidence="2 3">1747B</strain>
    </source>
</reference>
<protein>
    <submittedName>
        <fullName evidence="2">Uncharacterized protein</fullName>
    </submittedName>
</protein>